<dbReference type="EMBL" id="CAJNOL010000124">
    <property type="protein sequence ID" value="CAF0866155.1"/>
    <property type="molecule type" value="Genomic_DNA"/>
</dbReference>
<name>A0A813X8D1_9BILA</name>
<dbReference type="Proteomes" id="UP000663870">
    <property type="component" value="Unassembled WGS sequence"/>
</dbReference>
<accession>A0A813X8D1</accession>
<keyword evidence="1" id="KW-0732">Signal</keyword>
<organism evidence="2 3">
    <name type="scientific">Rotaria sordida</name>
    <dbReference type="NCBI Taxonomy" id="392033"/>
    <lineage>
        <taxon>Eukaryota</taxon>
        <taxon>Metazoa</taxon>
        <taxon>Spiralia</taxon>
        <taxon>Gnathifera</taxon>
        <taxon>Rotifera</taxon>
        <taxon>Eurotatoria</taxon>
        <taxon>Bdelloidea</taxon>
        <taxon>Philodinida</taxon>
        <taxon>Philodinidae</taxon>
        <taxon>Rotaria</taxon>
    </lineage>
</organism>
<keyword evidence="3" id="KW-1185">Reference proteome</keyword>
<sequence>MMNLLLYFLLLLTSVRAQQHLCLCSCCYGLSCNLISLPAINMQTCTLETCLARCRATYSQCQIHYPYNIISPQCNSTTAPLFNCRCDCCNTGSPSCSPSYIGDSLAFVCNTESCSISCATQYPNLCVSNQYGRTQGTCQGLRTTTTTTSTQTAIEPWLGNACSCMCCQTGFYCSPTYVGLTSASQCSSGACTQACKNRYPLLCPSLLSNGKVNGTCVSSTSGNTLCKCGCCSANGCMNYEISTYGSCAMCNSICRQQSPCAKPDHVTHTCYNNNNAKWPLPWLIFILTMNFSTLFIIY</sequence>
<dbReference type="AlphaFoldDB" id="A0A813X8D1"/>
<protein>
    <submittedName>
        <fullName evidence="2">Uncharacterized protein</fullName>
    </submittedName>
</protein>
<reference evidence="2" key="1">
    <citation type="submission" date="2021-02" db="EMBL/GenBank/DDBJ databases">
        <authorList>
            <person name="Nowell W R."/>
        </authorList>
    </citation>
    <scope>NUCLEOTIDE SEQUENCE</scope>
</reference>
<feature type="signal peptide" evidence="1">
    <location>
        <begin position="1"/>
        <end position="17"/>
    </location>
</feature>
<evidence type="ECO:0000256" key="1">
    <source>
        <dbReference type="SAM" id="SignalP"/>
    </source>
</evidence>
<comment type="caution">
    <text evidence="2">The sequence shown here is derived from an EMBL/GenBank/DDBJ whole genome shotgun (WGS) entry which is preliminary data.</text>
</comment>
<gene>
    <name evidence="2" type="ORF">JXQ802_LOCUS7443</name>
</gene>
<evidence type="ECO:0000313" key="3">
    <source>
        <dbReference type="Proteomes" id="UP000663870"/>
    </source>
</evidence>
<feature type="chain" id="PRO_5032364064" evidence="1">
    <location>
        <begin position="18"/>
        <end position="298"/>
    </location>
</feature>
<evidence type="ECO:0000313" key="2">
    <source>
        <dbReference type="EMBL" id="CAF0866155.1"/>
    </source>
</evidence>
<proteinExistence type="predicted"/>